<proteinExistence type="predicted"/>
<comment type="caution">
    <text evidence="2">The sequence shown here is derived from an EMBL/GenBank/DDBJ whole genome shotgun (WGS) entry which is preliminary data.</text>
</comment>
<dbReference type="EMBL" id="ADNV01000101">
    <property type="protein sequence ID" value="EFG78686.1"/>
    <property type="molecule type" value="Genomic_DNA"/>
</dbReference>
<keyword evidence="3" id="KW-1185">Reference proteome</keyword>
<name>D5P5H3_9MYCO</name>
<keyword evidence="1" id="KW-1133">Transmembrane helix</keyword>
<accession>D5P5H3</accession>
<dbReference type="AlphaFoldDB" id="D5P5H3"/>
<sequence>MRILIAFVCMGFVGTVAIALAFVQVLARTWPLAVVVVGIIVAVRWHERRRRAIASPRALPAPIANTSSRPLQSGQPVAPRPSAWVLVPVWMDPLDRQAPRHRVVDADVITRDGRHG</sequence>
<evidence type="ECO:0000256" key="1">
    <source>
        <dbReference type="SAM" id="Phobius"/>
    </source>
</evidence>
<evidence type="ECO:0000313" key="3">
    <source>
        <dbReference type="Proteomes" id="UP000003653"/>
    </source>
</evidence>
<keyword evidence="1" id="KW-0812">Transmembrane</keyword>
<keyword evidence="1" id="KW-0472">Membrane</keyword>
<feature type="transmembrane region" description="Helical" evidence="1">
    <location>
        <begin position="29"/>
        <end position="45"/>
    </location>
</feature>
<gene>
    <name evidence="2" type="ORF">HMPREF0591_1417</name>
</gene>
<dbReference type="Proteomes" id="UP000003653">
    <property type="component" value="Unassembled WGS sequence"/>
</dbReference>
<dbReference type="HOGENOM" id="CLU_2094155_0_0_11"/>
<evidence type="ECO:0000313" key="2">
    <source>
        <dbReference type="EMBL" id="EFG78686.1"/>
    </source>
</evidence>
<organism evidence="2 3">
    <name type="scientific">Mycobacterium parascrofulaceum ATCC BAA-614</name>
    <dbReference type="NCBI Taxonomy" id="525368"/>
    <lineage>
        <taxon>Bacteria</taxon>
        <taxon>Bacillati</taxon>
        <taxon>Actinomycetota</taxon>
        <taxon>Actinomycetes</taxon>
        <taxon>Mycobacteriales</taxon>
        <taxon>Mycobacteriaceae</taxon>
        <taxon>Mycobacterium</taxon>
        <taxon>Mycobacterium simiae complex</taxon>
    </lineage>
</organism>
<protein>
    <submittedName>
        <fullName evidence="2">Uncharacterized protein</fullName>
    </submittedName>
</protein>
<dbReference type="RefSeq" id="WP_007170438.1">
    <property type="nucleotide sequence ID" value="NZ_GG770556.1"/>
</dbReference>
<reference evidence="2 3" key="1">
    <citation type="submission" date="2010-04" db="EMBL/GenBank/DDBJ databases">
        <authorList>
            <person name="Muzny D."/>
            <person name="Qin X."/>
            <person name="Deng J."/>
            <person name="Jiang H."/>
            <person name="Liu Y."/>
            <person name="Qu J."/>
            <person name="Song X.-Z."/>
            <person name="Zhang L."/>
            <person name="Thornton R."/>
            <person name="Coyle M."/>
            <person name="Francisco L."/>
            <person name="Jackson L."/>
            <person name="Javaid M."/>
            <person name="Korchina V."/>
            <person name="Kovar C."/>
            <person name="Mata R."/>
            <person name="Mathew T."/>
            <person name="Ngo R."/>
            <person name="Nguyen L."/>
            <person name="Nguyen N."/>
            <person name="Okwuonu G."/>
            <person name="Ongeri F."/>
            <person name="Pham C."/>
            <person name="Simmons D."/>
            <person name="Wilczek-Boney K."/>
            <person name="Hale W."/>
            <person name="Jakkamsetti A."/>
            <person name="Pham P."/>
            <person name="Ruth R."/>
            <person name="San Lucas F."/>
            <person name="Warren J."/>
            <person name="Zhang J."/>
            <person name="Zhao Z."/>
            <person name="Zhou C."/>
            <person name="Zhu D."/>
            <person name="Lee S."/>
            <person name="Bess C."/>
            <person name="Blankenburg K."/>
            <person name="Forbes L."/>
            <person name="Fu Q."/>
            <person name="Gubbala S."/>
            <person name="Hirani K."/>
            <person name="Jayaseelan J.C."/>
            <person name="Lara F."/>
            <person name="Munidasa M."/>
            <person name="Palculict T."/>
            <person name="Patil S."/>
            <person name="Pu L.-L."/>
            <person name="Saada N."/>
            <person name="Tang L."/>
            <person name="Weissenberger G."/>
            <person name="Zhu Y."/>
            <person name="Hemphill L."/>
            <person name="Shang Y."/>
            <person name="Youmans B."/>
            <person name="Ayvaz T."/>
            <person name="Ross M."/>
            <person name="Santibanez J."/>
            <person name="Aqrawi P."/>
            <person name="Gross S."/>
            <person name="Joshi V."/>
            <person name="Fowler G."/>
            <person name="Nazareth L."/>
            <person name="Reid J."/>
            <person name="Worley K."/>
            <person name="Petrosino J."/>
            <person name="Highlander S."/>
            <person name="Gibbs R."/>
        </authorList>
    </citation>
    <scope>NUCLEOTIDE SEQUENCE [LARGE SCALE GENOMIC DNA]</scope>
    <source>
        <strain evidence="2 3">ATCC BAA-614</strain>
    </source>
</reference>